<dbReference type="RefSeq" id="WP_003089897.1">
    <property type="nucleotide sequence ID" value="NZ_AJTZ01000005.1"/>
</dbReference>
<keyword evidence="2" id="KW-1185">Reference proteome</keyword>
<reference evidence="1 2" key="1">
    <citation type="submission" date="2009-12" db="EMBL/GenBank/DDBJ databases">
        <authorList>
            <person name="Lefebure T."/>
            <person name="Cornejo O.E."/>
            <person name="Pavinski Bitar P.D."/>
            <person name="Lang P."/>
            <person name="Stanhope M.J."/>
        </authorList>
    </citation>
    <scope>NUCLEOTIDE SEQUENCE [LARGE SCALE GENOMIC DNA]</scope>
    <source>
        <strain evidence="1 2">FA-1</strain>
    </source>
</reference>
<evidence type="ECO:0000313" key="2">
    <source>
        <dbReference type="Proteomes" id="UP000007815"/>
    </source>
</evidence>
<evidence type="ECO:0008006" key="3">
    <source>
        <dbReference type="Google" id="ProtNLM"/>
    </source>
</evidence>
<evidence type="ECO:0000313" key="1">
    <source>
        <dbReference type="EMBL" id="EJN94668.1"/>
    </source>
</evidence>
<dbReference type="EMBL" id="AJTZ01000005">
    <property type="protein sequence ID" value="EJN94668.1"/>
    <property type="molecule type" value="Genomic_DNA"/>
</dbReference>
<proteinExistence type="predicted"/>
<organism evidence="1 2">
    <name type="scientific">Streptococcus ratti FA-1 = DSM 20564</name>
    <dbReference type="NCBI Taxonomy" id="699248"/>
    <lineage>
        <taxon>Bacteria</taxon>
        <taxon>Bacillati</taxon>
        <taxon>Bacillota</taxon>
        <taxon>Bacilli</taxon>
        <taxon>Lactobacillales</taxon>
        <taxon>Streptococcaceae</taxon>
        <taxon>Streptococcus</taxon>
    </lineage>
</organism>
<name>A0ABP2R068_STRRT</name>
<dbReference type="Proteomes" id="UP000007815">
    <property type="component" value="Unassembled WGS sequence"/>
</dbReference>
<accession>A0ABP2R068</accession>
<gene>
    <name evidence="1" type="ORF">SRA_09041</name>
</gene>
<comment type="caution">
    <text evidence="1">The sequence shown here is derived from an EMBL/GenBank/DDBJ whole genome shotgun (WGS) entry which is preliminary data.</text>
</comment>
<protein>
    <recommendedName>
        <fullName evidence="3">Transposase</fullName>
    </recommendedName>
</protein>
<sequence>MGKKKELPREEELFLKAYKEKSCHHFRDILTYVSILDKLTNK</sequence>